<feature type="region of interest" description="Disordered" evidence="1">
    <location>
        <begin position="1"/>
        <end position="34"/>
    </location>
</feature>
<proteinExistence type="predicted"/>
<name>A0A8H7TD75_9HELO</name>
<evidence type="ECO:0000313" key="3">
    <source>
        <dbReference type="Proteomes" id="UP000664132"/>
    </source>
</evidence>
<dbReference type="AlphaFoldDB" id="A0A8H7TD75"/>
<evidence type="ECO:0000313" key="2">
    <source>
        <dbReference type="EMBL" id="KAG4416990.1"/>
    </source>
</evidence>
<reference evidence="2" key="1">
    <citation type="submission" date="2021-02" db="EMBL/GenBank/DDBJ databases">
        <title>Genome sequence Cadophora malorum strain M34.</title>
        <authorList>
            <person name="Stefanovic E."/>
            <person name="Vu D."/>
            <person name="Scully C."/>
            <person name="Dijksterhuis J."/>
            <person name="Roader J."/>
            <person name="Houbraken J."/>
        </authorList>
    </citation>
    <scope>NUCLEOTIDE SEQUENCE</scope>
    <source>
        <strain evidence="2">M34</strain>
    </source>
</reference>
<dbReference type="PANTHER" id="PTHR38846">
    <property type="entry name" value="C3H1-TYPE DOMAIN-CONTAINING PROTEIN"/>
    <property type="match status" value="1"/>
</dbReference>
<protein>
    <submittedName>
        <fullName evidence="2">Uncharacterized protein</fullName>
    </submittedName>
</protein>
<organism evidence="2 3">
    <name type="scientific">Cadophora malorum</name>
    <dbReference type="NCBI Taxonomy" id="108018"/>
    <lineage>
        <taxon>Eukaryota</taxon>
        <taxon>Fungi</taxon>
        <taxon>Dikarya</taxon>
        <taxon>Ascomycota</taxon>
        <taxon>Pezizomycotina</taxon>
        <taxon>Leotiomycetes</taxon>
        <taxon>Helotiales</taxon>
        <taxon>Ploettnerulaceae</taxon>
        <taxon>Cadophora</taxon>
    </lineage>
</organism>
<comment type="caution">
    <text evidence="2">The sequence shown here is derived from an EMBL/GenBank/DDBJ whole genome shotgun (WGS) entry which is preliminary data.</text>
</comment>
<accession>A0A8H7TD75</accession>
<evidence type="ECO:0000256" key="1">
    <source>
        <dbReference type="SAM" id="MobiDB-lite"/>
    </source>
</evidence>
<dbReference type="PANTHER" id="PTHR38846:SF1">
    <property type="entry name" value="C3H1-TYPE DOMAIN-CONTAINING PROTEIN"/>
    <property type="match status" value="1"/>
</dbReference>
<keyword evidence="3" id="KW-1185">Reference proteome</keyword>
<sequence length="165" mass="18486">MAAKKSSTRLASQAIPPTPSEAPLKAAQAPPSRANISGDISLPIVSGMATMSLESARPVRLTRNTIVTEFARYFGSEDKLKNWQRLCRDVGIEDVPRSLKNCKQALRNVWVNIYDLIVAIRQNKIPHRFPSRHALSAYTLRTRKIFPKERAKEGGPVRQLLAHIF</sequence>
<gene>
    <name evidence="2" type="ORF">IFR04_009880</name>
</gene>
<dbReference type="Proteomes" id="UP000664132">
    <property type="component" value="Unassembled WGS sequence"/>
</dbReference>
<dbReference type="OrthoDB" id="6105938at2759"/>
<dbReference type="EMBL" id="JAFJYH010000168">
    <property type="protein sequence ID" value="KAG4416990.1"/>
    <property type="molecule type" value="Genomic_DNA"/>
</dbReference>